<evidence type="ECO:0000313" key="2">
    <source>
        <dbReference type="Proteomes" id="UP000187429"/>
    </source>
</evidence>
<dbReference type="EMBL" id="LSSM01006930">
    <property type="protein sequence ID" value="OMJ09747.1"/>
    <property type="molecule type" value="Genomic_DNA"/>
</dbReference>
<comment type="caution">
    <text evidence="1">The sequence shown here is derived from an EMBL/GenBank/DDBJ whole genome shotgun (WGS) entry which is preliminary data.</text>
</comment>
<dbReference type="Proteomes" id="UP000187429">
    <property type="component" value="Unassembled WGS sequence"/>
</dbReference>
<organism evidence="1 2">
    <name type="scientific">Smittium culicis</name>
    <dbReference type="NCBI Taxonomy" id="133412"/>
    <lineage>
        <taxon>Eukaryota</taxon>
        <taxon>Fungi</taxon>
        <taxon>Fungi incertae sedis</taxon>
        <taxon>Zoopagomycota</taxon>
        <taxon>Kickxellomycotina</taxon>
        <taxon>Harpellomycetes</taxon>
        <taxon>Harpellales</taxon>
        <taxon>Legeriomycetaceae</taxon>
        <taxon>Smittium</taxon>
    </lineage>
</organism>
<protein>
    <submittedName>
        <fullName evidence="1">Uncharacterized protein</fullName>
    </submittedName>
</protein>
<evidence type="ECO:0000313" key="1">
    <source>
        <dbReference type="EMBL" id="OMJ09747.1"/>
    </source>
</evidence>
<reference evidence="2" key="1">
    <citation type="submission" date="2017-01" db="EMBL/GenBank/DDBJ databases">
        <authorList>
            <person name="Wang Y."/>
            <person name="White M."/>
            <person name="Kvist S."/>
            <person name="Moncalvo J.-M."/>
        </authorList>
    </citation>
    <scope>NUCLEOTIDE SEQUENCE [LARGE SCALE GENOMIC DNA]</scope>
    <source>
        <strain evidence="2">ID-206-W2</strain>
    </source>
</reference>
<accession>A0A1R1X596</accession>
<gene>
    <name evidence="1" type="ORF">AYI69_g10532</name>
</gene>
<keyword evidence="2" id="KW-1185">Reference proteome</keyword>
<name>A0A1R1X596_9FUNG</name>
<proteinExistence type="predicted"/>
<sequence length="137" mass="15827">MIQSNINVKEESVKIESIKIENSSQEQIIKDEISSLVKEISSLYLYNIKDKGNVIDFKKYIKLTRLESYKGISELSDKIANFNQDKNVLCSATTRKNKGCRNYRCYGDKCRVHMDDKDEPAFHLKKILAKPHIVVVN</sequence>
<dbReference type="AlphaFoldDB" id="A0A1R1X596"/>